<name>A0ABS6Y7L2_9BACT</name>
<dbReference type="EMBL" id="JAHXCP010000023">
    <property type="protein sequence ID" value="MBW4755483.1"/>
    <property type="molecule type" value="Genomic_DNA"/>
</dbReference>
<comment type="caution">
    <text evidence="2">The sequence shown here is derived from an EMBL/GenBank/DDBJ whole genome shotgun (WGS) entry which is preliminary data.</text>
</comment>
<gene>
    <name evidence="2" type="ORF">KZO77_10675</name>
</gene>
<keyword evidence="1" id="KW-1133">Transmembrane helix</keyword>
<feature type="transmembrane region" description="Helical" evidence="1">
    <location>
        <begin position="15"/>
        <end position="37"/>
    </location>
</feature>
<keyword evidence="1" id="KW-0812">Transmembrane</keyword>
<evidence type="ECO:0000313" key="2">
    <source>
        <dbReference type="EMBL" id="MBW4755483.1"/>
    </source>
</evidence>
<sequence length="72" mass="8384">MSSLLLLSSYVEEVAVGYTVGLISLILIGLSLLFILYRIQKWIIKVNENMSYLREVLQTYKQLQKEKEDCNK</sequence>
<dbReference type="Proteomes" id="UP000812077">
    <property type="component" value="Unassembled WGS sequence"/>
</dbReference>
<proteinExistence type="predicted"/>
<accession>A0ABS6Y7L2</accession>
<evidence type="ECO:0000313" key="3">
    <source>
        <dbReference type="Proteomes" id="UP000812077"/>
    </source>
</evidence>
<protein>
    <submittedName>
        <fullName evidence="2">Uncharacterized protein</fullName>
    </submittedName>
</protein>
<reference evidence="2 3" key="1">
    <citation type="submission" date="2021-07" db="EMBL/GenBank/DDBJ databases">
        <title>Genomic diversity and antimicrobial resistance of Prevotella spp. isolated from chronic lung disease airways.</title>
        <authorList>
            <person name="Webb K.A."/>
            <person name="Olagoke O.S."/>
            <person name="Baird T."/>
            <person name="Neill J."/>
            <person name="Pham A."/>
            <person name="Wells T.J."/>
            <person name="Ramsay K.A."/>
            <person name="Bell S.C."/>
            <person name="Sarovich D.S."/>
            <person name="Price E.P."/>
        </authorList>
    </citation>
    <scope>NUCLEOTIDE SEQUENCE [LARGE SCALE GENOMIC DNA]</scope>
    <source>
        <strain evidence="2 3">SCHI0027.S.6</strain>
    </source>
</reference>
<keyword evidence="3" id="KW-1185">Reference proteome</keyword>
<evidence type="ECO:0000256" key="1">
    <source>
        <dbReference type="SAM" id="Phobius"/>
    </source>
</evidence>
<keyword evidence="1" id="KW-0472">Membrane</keyword>
<dbReference type="RefSeq" id="WP_219433938.1">
    <property type="nucleotide sequence ID" value="NZ_JAHXCP010000023.1"/>
</dbReference>
<organism evidence="2 3">
    <name type="scientific">Prevotella melaninogenica</name>
    <dbReference type="NCBI Taxonomy" id="28132"/>
    <lineage>
        <taxon>Bacteria</taxon>
        <taxon>Pseudomonadati</taxon>
        <taxon>Bacteroidota</taxon>
        <taxon>Bacteroidia</taxon>
        <taxon>Bacteroidales</taxon>
        <taxon>Prevotellaceae</taxon>
        <taxon>Prevotella</taxon>
    </lineage>
</organism>